<feature type="transmembrane region" description="Helical" evidence="1">
    <location>
        <begin position="342"/>
        <end position="359"/>
    </location>
</feature>
<dbReference type="AlphaFoldDB" id="A0AAW8RBU2"/>
<feature type="transmembrane region" description="Helical" evidence="1">
    <location>
        <begin position="131"/>
        <end position="150"/>
    </location>
</feature>
<organism evidence="2 3">
    <name type="scientific">Carnobacterium divergens</name>
    <name type="common">Lactobacillus divergens</name>
    <dbReference type="NCBI Taxonomy" id="2748"/>
    <lineage>
        <taxon>Bacteria</taxon>
        <taxon>Bacillati</taxon>
        <taxon>Bacillota</taxon>
        <taxon>Bacilli</taxon>
        <taxon>Lactobacillales</taxon>
        <taxon>Carnobacteriaceae</taxon>
        <taxon>Carnobacterium</taxon>
    </lineage>
</organism>
<protein>
    <recommendedName>
        <fullName evidence="4">Membrane protein 6-pyruvoyl-tetrahydropterin synthase-related domain-containing protein</fullName>
    </recommendedName>
</protein>
<evidence type="ECO:0000313" key="2">
    <source>
        <dbReference type="EMBL" id="MDT1975229.1"/>
    </source>
</evidence>
<evidence type="ECO:0008006" key="4">
    <source>
        <dbReference type="Google" id="ProtNLM"/>
    </source>
</evidence>
<feature type="transmembrane region" description="Helical" evidence="1">
    <location>
        <begin position="229"/>
        <end position="250"/>
    </location>
</feature>
<feature type="transmembrane region" description="Helical" evidence="1">
    <location>
        <begin position="536"/>
        <end position="556"/>
    </location>
</feature>
<dbReference type="Proteomes" id="UP001249945">
    <property type="component" value="Unassembled WGS sequence"/>
</dbReference>
<evidence type="ECO:0000313" key="3">
    <source>
        <dbReference type="Proteomes" id="UP001249945"/>
    </source>
</evidence>
<keyword evidence="1" id="KW-0472">Membrane</keyword>
<feature type="transmembrane region" description="Helical" evidence="1">
    <location>
        <begin position="366"/>
        <end position="386"/>
    </location>
</feature>
<gene>
    <name evidence="2" type="ORF">MX635_12545</name>
</gene>
<feature type="transmembrane region" description="Helical" evidence="1">
    <location>
        <begin position="79"/>
        <end position="98"/>
    </location>
</feature>
<keyword evidence="1" id="KW-1133">Transmembrane helix</keyword>
<comment type="caution">
    <text evidence="2">The sequence shown here is derived from an EMBL/GenBank/DDBJ whole genome shotgun (WGS) entry which is preliminary data.</text>
</comment>
<sequence length="569" mass="66272">MIFLKKRWNENLTINKKCLLLIVLIAFLFITPQLITHNMVIGSDSIFHFNRFYDASEQIRNKNFEYFISLYGFQQSGRIVNAFYGPIIAYLHGLLVLLSKNWYVYQVLSNFILFVLSGCSMYTFLRAGSFNYRKSCTGAILYMCTFSILYWPTRQGFTSWGAALLPCCLSIIFIVFDKKEVPKFKLGFLTALIFQTHILSSLILVLMYTPIFLYAFVKTKKRKRFIIDLIREVSLFFLLTLNIWVTYFSITRENQFIKPFINHTMSSNTINQGSSYWLINPVSLLLMLVSVLGLGFVKWKTYDSSKKILFLTMVFFLIVSSSIIPWNYLIENNSSIAEIIQFPFRFFVPVTILLIYFFMNSSNLKWLNTSFVILGVIQVVILMFVITKPWNTSDNYIQSGSKTIINSSNSTNTVKESFFLKDKSKALKIVEKTTPDYLPLYNKTKLNKYKLYEEKIIDKAGMFRKSVQNSQLIITVDHFNKKNTEFPIVIYTDTVLSTGGKKIDRSKYTLSEIGTPIIPNDMIVNNQVAIHFENKFLLYPILLTFGLWILTILFFIKKFVERTYKKLVI</sequence>
<keyword evidence="1" id="KW-0812">Transmembrane</keyword>
<feature type="transmembrane region" description="Helical" evidence="1">
    <location>
        <begin position="275"/>
        <end position="296"/>
    </location>
</feature>
<reference evidence="2" key="1">
    <citation type="submission" date="2022-04" db="EMBL/GenBank/DDBJ databases">
        <title>Draft genome sequences of lactic acid bacteria (LAB) strains involved in meat spoilage.</title>
        <authorList>
            <person name="Palevich N."/>
        </authorList>
    </citation>
    <scope>NUCLEOTIDE SEQUENCE</scope>
    <source>
        <strain evidence="2">9-14</strain>
    </source>
</reference>
<name>A0AAW8RBU2_CARDV</name>
<feature type="transmembrane region" description="Helical" evidence="1">
    <location>
        <begin position="105"/>
        <end position="125"/>
    </location>
</feature>
<dbReference type="EMBL" id="JALRMR010000018">
    <property type="protein sequence ID" value="MDT1975229.1"/>
    <property type="molecule type" value="Genomic_DNA"/>
</dbReference>
<accession>A0AAW8RBU2</accession>
<feature type="transmembrane region" description="Helical" evidence="1">
    <location>
        <begin position="308"/>
        <end position="330"/>
    </location>
</feature>
<feature type="transmembrane region" description="Helical" evidence="1">
    <location>
        <begin position="157"/>
        <end position="176"/>
    </location>
</feature>
<dbReference type="RefSeq" id="WP_311780941.1">
    <property type="nucleotide sequence ID" value="NZ_JALRMR010000018.1"/>
</dbReference>
<evidence type="ECO:0000256" key="1">
    <source>
        <dbReference type="SAM" id="Phobius"/>
    </source>
</evidence>
<feature type="transmembrane region" description="Helical" evidence="1">
    <location>
        <begin position="188"/>
        <end position="217"/>
    </location>
</feature>
<proteinExistence type="predicted"/>